<evidence type="ECO:0000256" key="3">
    <source>
        <dbReference type="ARBA" id="ARBA00023004"/>
    </source>
</evidence>
<dbReference type="Proteomes" id="UP000284202">
    <property type="component" value="Unassembled WGS sequence"/>
</dbReference>
<evidence type="ECO:0000259" key="5">
    <source>
        <dbReference type="PROSITE" id="PS51296"/>
    </source>
</evidence>
<dbReference type="Pfam" id="PF00355">
    <property type="entry name" value="Rieske"/>
    <property type="match status" value="1"/>
</dbReference>
<keyword evidence="3" id="KW-0408">Iron</keyword>
<dbReference type="PANTHER" id="PTHR40261:SF1">
    <property type="entry name" value="RIESKE DOMAIN-CONTAINING PROTEIN"/>
    <property type="match status" value="1"/>
</dbReference>
<dbReference type="GO" id="GO:0051537">
    <property type="term" value="F:2 iron, 2 sulfur cluster binding"/>
    <property type="evidence" value="ECO:0007669"/>
    <property type="project" value="UniProtKB-KW"/>
</dbReference>
<evidence type="ECO:0000256" key="1">
    <source>
        <dbReference type="ARBA" id="ARBA00022714"/>
    </source>
</evidence>
<dbReference type="OrthoDB" id="9794175at2"/>
<gene>
    <name evidence="6" type="ORF">D3P04_09765</name>
</gene>
<dbReference type="SUPFAM" id="SSF50022">
    <property type="entry name" value="ISP domain"/>
    <property type="match status" value="1"/>
</dbReference>
<feature type="domain" description="Rieske" evidence="5">
    <location>
        <begin position="14"/>
        <end position="115"/>
    </location>
</feature>
<dbReference type="EMBL" id="QZCG01000006">
    <property type="protein sequence ID" value="RJE85297.1"/>
    <property type="molecule type" value="Genomic_DNA"/>
</dbReference>
<comment type="caution">
    <text evidence="6">The sequence shown here is derived from an EMBL/GenBank/DDBJ whole genome shotgun (WGS) entry which is preliminary data.</text>
</comment>
<dbReference type="InterPro" id="IPR036922">
    <property type="entry name" value="Rieske_2Fe-2S_sf"/>
</dbReference>
<accession>A0A418SWF4</accession>
<evidence type="ECO:0000256" key="4">
    <source>
        <dbReference type="ARBA" id="ARBA00023014"/>
    </source>
</evidence>
<keyword evidence="7" id="KW-1185">Reference proteome</keyword>
<dbReference type="PROSITE" id="PS51296">
    <property type="entry name" value="RIESKE"/>
    <property type="match status" value="1"/>
</dbReference>
<dbReference type="Gene3D" id="2.102.10.10">
    <property type="entry name" value="Rieske [2Fe-2S] iron-sulphur domain"/>
    <property type="match status" value="1"/>
</dbReference>
<dbReference type="GO" id="GO:0046872">
    <property type="term" value="F:metal ion binding"/>
    <property type="evidence" value="ECO:0007669"/>
    <property type="project" value="UniProtKB-KW"/>
</dbReference>
<sequence length="118" mass="12405">MSWADYASAPAPGTPICRESEAGAVNVLTITTGKGGFPVLLLRTAQGWRAYVNACPHQYLPLNYRGEQLVSADGAKLICTAHGAQFDIHSGQVIHGADCGLDAIPIEISGGEIRIALM</sequence>
<evidence type="ECO:0000313" key="6">
    <source>
        <dbReference type="EMBL" id="RJE85297.1"/>
    </source>
</evidence>
<dbReference type="AlphaFoldDB" id="A0A418SWF4"/>
<name>A0A418SWF4_9RHOB</name>
<proteinExistence type="predicted"/>
<dbReference type="PANTHER" id="PTHR40261">
    <property type="match status" value="1"/>
</dbReference>
<keyword evidence="4" id="KW-0411">Iron-sulfur</keyword>
<reference evidence="7" key="1">
    <citation type="submission" date="2018-09" db="EMBL/GenBank/DDBJ databases">
        <title>Acidovorax cavernicola nov. sp. isolated from Gruta de las Maravillas (Aracena, Spain).</title>
        <authorList>
            <person name="Jurado V."/>
            <person name="Gutierrez-Patricio S."/>
            <person name="Gonzalez-Pimentel J.L."/>
            <person name="Miller A.Z."/>
            <person name="Laiz L."/>
            <person name="Saiz-Jimenez C."/>
        </authorList>
    </citation>
    <scope>NUCLEOTIDE SEQUENCE [LARGE SCALE GENOMIC DNA]</scope>
    <source>
        <strain evidence="7">1011MAR3C25</strain>
    </source>
</reference>
<dbReference type="RefSeq" id="WP_119748345.1">
    <property type="nucleotide sequence ID" value="NZ_QZCG01000006.1"/>
</dbReference>
<dbReference type="CDD" id="cd03467">
    <property type="entry name" value="Rieske"/>
    <property type="match status" value="1"/>
</dbReference>
<keyword evidence="2" id="KW-0479">Metal-binding</keyword>
<organism evidence="6 7">
    <name type="scientific">Paracoccus onubensis</name>
    <dbReference type="NCBI Taxonomy" id="1675788"/>
    <lineage>
        <taxon>Bacteria</taxon>
        <taxon>Pseudomonadati</taxon>
        <taxon>Pseudomonadota</taxon>
        <taxon>Alphaproteobacteria</taxon>
        <taxon>Rhodobacterales</taxon>
        <taxon>Paracoccaceae</taxon>
        <taxon>Paracoccus</taxon>
    </lineage>
</organism>
<evidence type="ECO:0000313" key="7">
    <source>
        <dbReference type="Proteomes" id="UP000284202"/>
    </source>
</evidence>
<keyword evidence="1" id="KW-0001">2Fe-2S</keyword>
<evidence type="ECO:0000256" key="2">
    <source>
        <dbReference type="ARBA" id="ARBA00022723"/>
    </source>
</evidence>
<protein>
    <submittedName>
        <fullName evidence="6">(2Fe-2S)-binding protein</fullName>
    </submittedName>
</protein>
<dbReference type="InterPro" id="IPR017941">
    <property type="entry name" value="Rieske_2Fe-2S"/>
</dbReference>